<gene>
    <name evidence="1" type="ORF">MW290_18950</name>
</gene>
<dbReference type="EMBL" id="CP097636">
    <property type="protein sequence ID" value="URI11049.1"/>
    <property type="molecule type" value="Genomic_DNA"/>
</dbReference>
<dbReference type="InterPro" id="IPR018755">
    <property type="entry name" value="Phage_Mu_Gp48"/>
</dbReference>
<dbReference type="Proteomes" id="UP001056201">
    <property type="component" value="Chromosome 2"/>
</dbReference>
<keyword evidence="2" id="KW-1185">Reference proteome</keyword>
<organism evidence="1 2">
    <name type="scientific">Aquincola tertiaricarbonis</name>
    <dbReference type="NCBI Taxonomy" id="391953"/>
    <lineage>
        <taxon>Bacteria</taxon>
        <taxon>Pseudomonadati</taxon>
        <taxon>Pseudomonadota</taxon>
        <taxon>Betaproteobacteria</taxon>
        <taxon>Burkholderiales</taxon>
        <taxon>Sphaerotilaceae</taxon>
        <taxon>Aquincola</taxon>
    </lineage>
</organism>
<sequence>MSSADRFSQALQHLLPQGYAWPRDPSSVLMRLLRGMAASFAELHDYTAHTAGEWLPHATRTRLEEWEAATGLPDPCFGPLQTYADRQARLVAKLRGPTGAYDDSSPAAPGAIEAFCQSMGFDAEVRYNTPFRAGRDRVGRRLGQLDGRLYVLVPVADIPFRVGRQRVGARLVQRPPGLAEMACSLEKIVPARYALNIVFTTP</sequence>
<accession>A0ABY4SF00</accession>
<reference evidence="1" key="1">
    <citation type="submission" date="2022-05" db="EMBL/GenBank/DDBJ databases">
        <title>An RpoN-dependent PEP-CTERM gene is involved in floc formation of an Aquincola tertiaricarbonis strain.</title>
        <authorList>
            <person name="Qiu D."/>
            <person name="Xia M."/>
        </authorList>
    </citation>
    <scope>NUCLEOTIDE SEQUENCE</scope>
    <source>
        <strain evidence="1">RN12</strain>
    </source>
</reference>
<proteinExistence type="predicted"/>
<dbReference type="RefSeq" id="WP_250199247.1">
    <property type="nucleotide sequence ID" value="NZ_CP097636.1"/>
</dbReference>
<name>A0ABY4SF00_AQUTE</name>
<dbReference type="Pfam" id="PF10076">
    <property type="entry name" value="Phage_Mu_Gp48"/>
    <property type="match status" value="1"/>
</dbReference>
<evidence type="ECO:0000313" key="1">
    <source>
        <dbReference type="EMBL" id="URI11049.1"/>
    </source>
</evidence>
<evidence type="ECO:0000313" key="2">
    <source>
        <dbReference type="Proteomes" id="UP001056201"/>
    </source>
</evidence>
<protein>
    <submittedName>
        <fullName evidence="1">DUF2313 domain-containing protein</fullName>
    </submittedName>
</protein>